<sequence>MAKIWSCKLKLCNFNDPQIGLMRHGKLLAESAPCDLLTQFHCMSLEDVFLKLCKEQNKANERYRRLSEVTSNNVLYQDRYRPTEGISECKTNPKRHVSRLKRLKALLSKNGIHFLRNYPRHFHKISIVPIFQIMPYFPFYVPY</sequence>
<dbReference type="HOGENOM" id="CLU_1808630_0_0_1"/>
<gene>
    <name evidence="1" type="ORF">SINV_11509</name>
</gene>
<dbReference type="EMBL" id="GL768106">
    <property type="protein sequence ID" value="EFZ12228.1"/>
    <property type="molecule type" value="Genomic_DNA"/>
</dbReference>
<reference evidence="1" key="1">
    <citation type="journal article" date="2011" name="Proc. Natl. Acad. Sci. U.S.A.">
        <title>The genome of the fire ant Solenopsis invicta.</title>
        <authorList>
            <person name="Wurm Y."/>
            <person name="Wang J."/>
            <person name="Riba-Grognuz O."/>
            <person name="Corona M."/>
            <person name="Nygaard S."/>
            <person name="Hunt B.G."/>
            <person name="Ingram K.K."/>
            <person name="Falquet L."/>
            <person name="Nipitwattanaphon M."/>
            <person name="Gotzek D."/>
            <person name="Dijkstra M.B."/>
            <person name="Oettler J."/>
            <person name="Comtesse F."/>
            <person name="Shih C.J."/>
            <person name="Wu W.J."/>
            <person name="Yang C.C."/>
            <person name="Thomas J."/>
            <person name="Beaudoing E."/>
            <person name="Pradervand S."/>
            <person name="Flegel V."/>
            <person name="Cook E.D."/>
            <person name="Fabbretti R."/>
            <person name="Stockinger H."/>
            <person name="Long L."/>
            <person name="Farmerie W.G."/>
            <person name="Oakey J."/>
            <person name="Boomsma J.J."/>
            <person name="Pamilo P."/>
            <person name="Yi S.V."/>
            <person name="Heinze J."/>
            <person name="Goodisman M.A."/>
            <person name="Farinelli L."/>
            <person name="Harshman K."/>
            <person name="Hulo N."/>
            <person name="Cerutti L."/>
            <person name="Xenarios I."/>
            <person name="Shoemaker D."/>
            <person name="Keller L."/>
        </authorList>
    </citation>
    <scope>NUCLEOTIDE SEQUENCE [LARGE SCALE GENOMIC DNA]</scope>
</reference>
<name>E9J4M5_SOLIN</name>
<accession>E9J4M5</accession>
<protein>
    <submittedName>
        <fullName evidence="1">Uncharacterized protein</fullName>
    </submittedName>
</protein>
<evidence type="ECO:0000313" key="1">
    <source>
        <dbReference type="EMBL" id="EFZ12228.1"/>
    </source>
</evidence>
<dbReference type="AlphaFoldDB" id="E9J4M5"/>
<organism>
    <name type="scientific">Solenopsis invicta</name>
    <name type="common">Red imported fire ant</name>
    <name type="synonym">Solenopsis wagneri</name>
    <dbReference type="NCBI Taxonomy" id="13686"/>
    <lineage>
        <taxon>Eukaryota</taxon>
        <taxon>Metazoa</taxon>
        <taxon>Ecdysozoa</taxon>
        <taxon>Arthropoda</taxon>
        <taxon>Hexapoda</taxon>
        <taxon>Insecta</taxon>
        <taxon>Pterygota</taxon>
        <taxon>Neoptera</taxon>
        <taxon>Endopterygota</taxon>
        <taxon>Hymenoptera</taxon>
        <taxon>Apocrita</taxon>
        <taxon>Aculeata</taxon>
        <taxon>Formicoidea</taxon>
        <taxon>Formicidae</taxon>
        <taxon>Myrmicinae</taxon>
        <taxon>Solenopsis</taxon>
    </lineage>
</organism>
<proteinExistence type="predicted"/>
<feature type="non-terminal residue" evidence="1">
    <location>
        <position position="143"/>
    </location>
</feature>